<evidence type="ECO:0000313" key="2">
    <source>
        <dbReference type="Proteomes" id="UP000775213"/>
    </source>
</evidence>
<accession>A0AAV7H9M8</accession>
<organism evidence="1 2">
    <name type="scientific">Dendrobium chrysotoxum</name>
    <name type="common">Orchid</name>
    <dbReference type="NCBI Taxonomy" id="161865"/>
    <lineage>
        <taxon>Eukaryota</taxon>
        <taxon>Viridiplantae</taxon>
        <taxon>Streptophyta</taxon>
        <taxon>Embryophyta</taxon>
        <taxon>Tracheophyta</taxon>
        <taxon>Spermatophyta</taxon>
        <taxon>Magnoliopsida</taxon>
        <taxon>Liliopsida</taxon>
        <taxon>Asparagales</taxon>
        <taxon>Orchidaceae</taxon>
        <taxon>Epidendroideae</taxon>
        <taxon>Malaxideae</taxon>
        <taxon>Dendrobiinae</taxon>
        <taxon>Dendrobium</taxon>
    </lineage>
</organism>
<name>A0AAV7H9M8_DENCH</name>
<proteinExistence type="predicted"/>
<dbReference type="Proteomes" id="UP000775213">
    <property type="component" value="Unassembled WGS sequence"/>
</dbReference>
<reference evidence="1 2" key="1">
    <citation type="journal article" date="2021" name="Hortic Res">
        <title>Chromosome-scale assembly of the Dendrobium chrysotoxum genome enhances the understanding of orchid evolution.</title>
        <authorList>
            <person name="Zhang Y."/>
            <person name="Zhang G.Q."/>
            <person name="Zhang D."/>
            <person name="Liu X.D."/>
            <person name="Xu X.Y."/>
            <person name="Sun W.H."/>
            <person name="Yu X."/>
            <person name="Zhu X."/>
            <person name="Wang Z.W."/>
            <person name="Zhao X."/>
            <person name="Zhong W.Y."/>
            <person name="Chen H."/>
            <person name="Yin W.L."/>
            <person name="Huang T."/>
            <person name="Niu S.C."/>
            <person name="Liu Z.J."/>
        </authorList>
    </citation>
    <scope>NUCLEOTIDE SEQUENCE [LARGE SCALE GENOMIC DNA]</scope>
    <source>
        <strain evidence="1">Lindl</strain>
    </source>
</reference>
<dbReference type="AlphaFoldDB" id="A0AAV7H9M8"/>
<evidence type="ECO:0000313" key="1">
    <source>
        <dbReference type="EMBL" id="KAH0464258.1"/>
    </source>
</evidence>
<protein>
    <submittedName>
        <fullName evidence="1">Uncharacterized protein</fullName>
    </submittedName>
</protein>
<gene>
    <name evidence="1" type="ORF">IEQ34_007044</name>
</gene>
<dbReference type="EMBL" id="JAGFBR010000007">
    <property type="protein sequence ID" value="KAH0464258.1"/>
    <property type="molecule type" value="Genomic_DNA"/>
</dbReference>
<sequence>MELWLAQLLFYFDWELPGGRSPQELDVKEAFGVTLTRIMLIKYRISSIRTPVHLYGPFIDLHTDEPNWQLCFDVAYHQLVRGVVSQARGPGLLRTPIPVVRGVLSGNRIGGFLSQCFKRPFSVDKFMQLEKVRIKAENLTSFFSLLEKAENLENFDLEASLPRELPQDSPRPQEEQVCI</sequence>
<keyword evidence="2" id="KW-1185">Reference proteome</keyword>
<comment type="caution">
    <text evidence="1">The sequence shown here is derived from an EMBL/GenBank/DDBJ whole genome shotgun (WGS) entry which is preliminary data.</text>
</comment>